<evidence type="ECO:0000313" key="1">
    <source>
        <dbReference type="EMBL" id="MFC4304100.1"/>
    </source>
</evidence>
<comment type="caution">
    <text evidence="1">The sequence shown here is derived from an EMBL/GenBank/DDBJ whole genome shotgun (WGS) entry which is preliminary data.</text>
</comment>
<evidence type="ECO:0000313" key="2">
    <source>
        <dbReference type="Proteomes" id="UP001595755"/>
    </source>
</evidence>
<dbReference type="RefSeq" id="WP_204604735.1">
    <property type="nucleotide sequence ID" value="NZ_JBHSED010000018.1"/>
</dbReference>
<reference evidence="2" key="1">
    <citation type="journal article" date="2019" name="Int. J. Syst. Evol. Microbiol.">
        <title>The Global Catalogue of Microorganisms (GCM) 10K type strain sequencing project: providing services to taxonomists for standard genome sequencing and annotation.</title>
        <authorList>
            <consortium name="The Broad Institute Genomics Platform"/>
            <consortium name="The Broad Institute Genome Sequencing Center for Infectious Disease"/>
            <person name="Wu L."/>
            <person name="Ma J."/>
        </authorList>
    </citation>
    <scope>NUCLEOTIDE SEQUENCE [LARGE SCALE GENOMIC DNA]</scope>
    <source>
        <strain evidence="2">CGMCC 4.1641</strain>
    </source>
</reference>
<sequence length="154" mass="17701">MTKSRPLSMTTVHRQHRTQYGKTKRVHLSNGYYVDVQEKFKPTDGQKLVVDYQQVLQQMKKEGLDVKTGRDMLFVYYMLLLKHFTSLGDAIPEKLDQMILLCEKMLDLGIMEELIGAFPAEELEKLTLLLQRAAEGSQLLAEHLRKPAQGGNHQ</sequence>
<gene>
    <name evidence="1" type="ORF">ACFO1S_11735</name>
</gene>
<organism evidence="1 2">
    <name type="scientific">Cohnella boryungensis</name>
    <dbReference type="NCBI Taxonomy" id="768479"/>
    <lineage>
        <taxon>Bacteria</taxon>
        <taxon>Bacillati</taxon>
        <taxon>Bacillota</taxon>
        <taxon>Bacilli</taxon>
        <taxon>Bacillales</taxon>
        <taxon>Paenibacillaceae</taxon>
        <taxon>Cohnella</taxon>
    </lineage>
</organism>
<accession>A0ABV8SA97</accession>
<dbReference type="EMBL" id="JBHSED010000018">
    <property type="protein sequence ID" value="MFC4304100.1"/>
    <property type="molecule type" value="Genomic_DNA"/>
</dbReference>
<proteinExistence type="predicted"/>
<name>A0ABV8SA97_9BACL</name>
<keyword evidence="2" id="KW-1185">Reference proteome</keyword>
<evidence type="ECO:0008006" key="3">
    <source>
        <dbReference type="Google" id="ProtNLM"/>
    </source>
</evidence>
<protein>
    <recommendedName>
        <fullName evidence="3">Transposase</fullName>
    </recommendedName>
</protein>
<dbReference type="Proteomes" id="UP001595755">
    <property type="component" value="Unassembled WGS sequence"/>
</dbReference>